<organism evidence="2 3">
    <name type="scientific">Cynara cardunculus var. scolymus</name>
    <name type="common">Globe artichoke</name>
    <name type="synonym">Cynara scolymus</name>
    <dbReference type="NCBI Taxonomy" id="59895"/>
    <lineage>
        <taxon>Eukaryota</taxon>
        <taxon>Viridiplantae</taxon>
        <taxon>Streptophyta</taxon>
        <taxon>Embryophyta</taxon>
        <taxon>Tracheophyta</taxon>
        <taxon>Spermatophyta</taxon>
        <taxon>Magnoliopsida</taxon>
        <taxon>eudicotyledons</taxon>
        <taxon>Gunneridae</taxon>
        <taxon>Pentapetalae</taxon>
        <taxon>asterids</taxon>
        <taxon>campanulids</taxon>
        <taxon>Asterales</taxon>
        <taxon>Asteraceae</taxon>
        <taxon>Carduoideae</taxon>
        <taxon>Cardueae</taxon>
        <taxon>Carduinae</taxon>
        <taxon>Cynara</taxon>
    </lineage>
</organism>
<dbReference type="PROSITE" id="PS50896">
    <property type="entry name" value="LISH"/>
    <property type="match status" value="1"/>
</dbReference>
<comment type="caution">
    <text evidence="2">The sequence shown here is derived from an EMBL/GenBank/DDBJ whole genome shotgun (WGS) entry which is preliminary data.</text>
</comment>
<evidence type="ECO:0000313" key="2">
    <source>
        <dbReference type="EMBL" id="KVH93846.1"/>
    </source>
</evidence>
<dbReference type="STRING" id="59895.A0A103XN31"/>
<dbReference type="PANTHER" id="PTHR44376:SF21">
    <property type="entry name" value="LIS1 HOMOLOGY MOTIF, WD40_YVTN REPEAT-LIKE-CONTAINING DOMAIN PROTEIN-RELATED"/>
    <property type="match status" value="1"/>
</dbReference>
<proteinExistence type="predicted"/>
<dbReference type="Gramene" id="KVH93846">
    <property type="protein sequence ID" value="KVH93846"/>
    <property type="gene ID" value="Ccrd_004102"/>
</dbReference>
<dbReference type="InterPro" id="IPR044716">
    <property type="entry name" value="LEUNIG-like"/>
</dbReference>
<sequence>MSQPQQQQQQQQQQQPIMDADTMLDVYILDYLAKRKFVASKKAFEDEAKVPINVRAVDAPRGFLFEWWTVFWDTFISRYKRHQGSVEPCNEDINSLASSFINPSAQGPEGLAGGAHGNLELNSKPRIYVKLPPQPSFHRQMEGKVQPPVERKRKQPLMSPGVANSSGTANAIGINIDDFLNYGALDGNDNSLLSHAGFTFLEVGSVQATSVSCCQISSDGKLVAIGGQDKKASYHRLKCLLNMITMA</sequence>
<evidence type="ECO:0000256" key="1">
    <source>
        <dbReference type="SAM" id="MobiDB-lite"/>
    </source>
</evidence>
<dbReference type="GO" id="GO:0003714">
    <property type="term" value="F:transcription corepressor activity"/>
    <property type="evidence" value="ECO:0007669"/>
    <property type="project" value="InterPro"/>
</dbReference>
<dbReference type="Proteomes" id="UP000243975">
    <property type="component" value="Unassembled WGS sequence"/>
</dbReference>
<gene>
    <name evidence="2" type="ORF">Ccrd_004102</name>
</gene>
<dbReference type="EMBL" id="LEKV01004595">
    <property type="protein sequence ID" value="KVH93846.1"/>
    <property type="molecule type" value="Genomic_DNA"/>
</dbReference>
<reference evidence="2 3" key="1">
    <citation type="journal article" date="2016" name="Sci. Rep.">
        <title>The genome sequence of the outbreeding globe artichoke constructed de novo incorporating a phase-aware low-pass sequencing strategy of F1 progeny.</title>
        <authorList>
            <person name="Scaglione D."/>
            <person name="Reyes-Chin-Wo S."/>
            <person name="Acquadro A."/>
            <person name="Froenicke L."/>
            <person name="Portis E."/>
            <person name="Beitel C."/>
            <person name="Tirone M."/>
            <person name="Mauro R."/>
            <person name="Lo Monaco A."/>
            <person name="Mauromicale G."/>
            <person name="Faccioli P."/>
            <person name="Cattivelli L."/>
            <person name="Rieseberg L."/>
            <person name="Michelmore R."/>
            <person name="Lanteri S."/>
        </authorList>
    </citation>
    <scope>NUCLEOTIDE SEQUENCE [LARGE SCALE GENOMIC DNA]</scope>
    <source>
        <strain evidence="2">2C</strain>
    </source>
</reference>
<evidence type="ECO:0000313" key="3">
    <source>
        <dbReference type="Proteomes" id="UP000243975"/>
    </source>
</evidence>
<dbReference type="AlphaFoldDB" id="A0A103XN31"/>
<accession>A0A103XN31</accession>
<dbReference type="Pfam" id="PF08513">
    <property type="entry name" value="LisH"/>
    <property type="match status" value="1"/>
</dbReference>
<protein>
    <submittedName>
        <fullName evidence="2">LisH dimerization motif-containing protein</fullName>
    </submittedName>
</protein>
<dbReference type="InterPro" id="IPR006594">
    <property type="entry name" value="LisH"/>
</dbReference>
<keyword evidence="3" id="KW-1185">Reference proteome</keyword>
<feature type="region of interest" description="Disordered" evidence="1">
    <location>
        <begin position="138"/>
        <end position="162"/>
    </location>
</feature>
<name>A0A103XN31_CYNCS</name>
<dbReference type="PANTHER" id="PTHR44376">
    <property type="entry name" value="TRANSCRIPTIONAL REGULATOR OF FILAMENTOUS GROWTH FLO8"/>
    <property type="match status" value="1"/>
</dbReference>